<keyword evidence="4" id="KW-1003">Cell membrane</keyword>
<reference evidence="11 12" key="1">
    <citation type="submission" date="2019-03" db="EMBL/GenBank/DDBJ databases">
        <title>Genomic Encyclopedia of Type Strains, Phase IV (KMG-IV): sequencing the most valuable type-strain genomes for metagenomic binning, comparative biology and taxonomic classification.</title>
        <authorList>
            <person name="Goeker M."/>
        </authorList>
    </citation>
    <scope>NUCLEOTIDE SEQUENCE [LARGE SCALE GENOMIC DNA]</scope>
    <source>
        <strain evidence="11 12">DSM 5604</strain>
    </source>
</reference>
<keyword evidence="5 9" id="KW-0812">Transmembrane</keyword>
<dbReference type="GO" id="GO:0043190">
    <property type="term" value="C:ATP-binding cassette (ABC) transporter complex"/>
    <property type="evidence" value="ECO:0007669"/>
    <property type="project" value="InterPro"/>
</dbReference>
<dbReference type="Pfam" id="PF00528">
    <property type="entry name" value="BPD_transp_1"/>
    <property type="match status" value="1"/>
</dbReference>
<evidence type="ECO:0000256" key="1">
    <source>
        <dbReference type="ARBA" id="ARBA00004429"/>
    </source>
</evidence>
<dbReference type="InterPro" id="IPR043429">
    <property type="entry name" value="ArtM/GltK/GlnP/TcyL/YhdX-like"/>
</dbReference>
<evidence type="ECO:0000256" key="9">
    <source>
        <dbReference type="RuleBase" id="RU363032"/>
    </source>
</evidence>
<dbReference type="PANTHER" id="PTHR30614">
    <property type="entry name" value="MEMBRANE COMPONENT OF AMINO ACID ABC TRANSPORTER"/>
    <property type="match status" value="1"/>
</dbReference>
<dbReference type="GO" id="GO:0022857">
    <property type="term" value="F:transmembrane transporter activity"/>
    <property type="evidence" value="ECO:0007669"/>
    <property type="project" value="InterPro"/>
</dbReference>
<feature type="transmembrane region" description="Helical" evidence="9">
    <location>
        <begin position="198"/>
        <end position="216"/>
    </location>
</feature>
<comment type="subcellular location">
    <subcellularLocation>
        <location evidence="1">Cell inner membrane</location>
        <topology evidence="1">Multi-pass membrane protein</topology>
    </subcellularLocation>
    <subcellularLocation>
        <location evidence="9">Cell membrane</location>
        <topology evidence="9">Multi-pass membrane protein</topology>
    </subcellularLocation>
</comment>
<evidence type="ECO:0000256" key="7">
    <source>
        <dbReference type="ARBA" id="ARBA00022989"/>
    </source>
</evidence>
<feature type="transmembrane region" description="Helical" evidence="9">
    <location>
        <begin position="25"/>
        <end position="46"/>
    </location>
</feature>
<dbReference type="CDD" id="cd06261">
    <property type="entry name" value="TM_PBP2"/>
    <property type="match status" value="1"/>
</dbReference>
<comment type="caution">
    <text evidence="11">The sequence shown here is derived from an EMBL/GenBank/DDBJ whole genome shotgun (WGS) entry which is preliminary data.</text>
</comment>
<keyword evidence="3 9" id="KW-0813">Transport</keyword>
<sequence length="356" mass="39706">MTTLISAQYKPTVWMKVQKNYFKNWRSALLSMMCFAVLGGIVWSIVDWGILNATFSSTARHTECYANGGACWSIIANRWRVILFGLYPYDEQWRSITACFIVVATIAFSCFPVFWTVRRLSLIWLVGAASFFVIMKGGVFGLSLVSEEQWGGLALTLFIFVGTVLIGMPLAIMLALLRNSKLPVISKVTGVIIDTVRSLPLISILFTFALVLPFMLPDMLVGEKLYRVIAASALFFAAYQAEIIRGGMQGVPKGQEEAAQALGLGYYQRITRIILPQAFKNALPAMINQFVTTFMETSLVTIVGFFELLASANAAYGTGEWNFAFVEVYFFVAAIYFAFVFALSRYGAFLERRMAN</sequence>
<feature type="domain" description="ABC transmembrane type-1" evidence="10">
    <location>
        <begin position="153"/>
        <end position="342"/>
    </location>
</feature>
<dbReference type="GO" id="GO:0006865">
    <property type="term" value="P:amino acid transport"/>
    <property type="evidence" value="ECO:0007669"/>
    <property type="project" value="UniProtKB-KW"/>
</dbReference>
<dbReference type="AlphaFoldDB" id="A0A4V3DFZ7"/>
<dbReference type="Gene3D" id="1.10.3720.10">
    <property type="entry name" value="MetI-like"/>
    <property type="match status" value="1"/>
</dbReference>
<evidence type="ECO:0000256" key="3">
    <source>
        <dbReference type="ARBA" id="ARBA00022448"/>
    </source>
</evidence>
<feature type="transmembrane region" description="Helical" evidence="9">
    <location>
        <begin position="93"/>
        <end position="115"/>
    </location>
</feature>
<dbReference type="InterPro" id="IPR035906">
    <property type="entry name" value="MetI-like_sf"/>
</dbReference>
<evidence type="ECO:0000313" key="11">
    <source>
        <dbReference type="EMBL" id="TDR12491.1"/>
    </source>
</evidence>
<evidence type="ECO:0000256" key="2">
    <source>
        <dbReference type="ARBA" id="ARBA00010072"/>
    </source>
</evidence>
<keyword evidence="6" id="KW-0029">Amino-acid transport</keyword>
<dbReference type="OrthoDB" id="9771188at2"/>
<dbReference type="Proteomes" id="UP000295729">
    <property type="component" value="Unassembled WGS sequence"/>
</dbReference>
<dbReference type="NCBIfam" id="TIGR01726">
    <property type="entry name" value="HEQRo_perm_3TM"/>
    <property type="match status" value="1"/>
</dbReference>
<organism evidence="11 12">
    <name type="scientific">Marinomonas communis</name>
    <dbReference type="NCBI Taxonomy" id="28254"/>
    <lineage>
        <taxon>Bacteria</taxon>
        <taxon>Pseudomonadati</taxon>
        <taxon>Pseudomonadota</taxon>
        <taxon>Gammaproteobacteria</taxon>
        <taxon>Oceanospirillales</taxon>
        <taxon>Oceanospirillaceae</taxon>
        <taxon>Marinomonas</taxon>
    </lineage>
</organism>
<protein>
    <submittedName>
        <fullName evidence="11">General L-amino acid transport system permease protein</fullName>
    </submittedName>
</protein>
<dbReference type="InterPro" id="IPR010065">
    <property type="entry name" value="AA_ABC_transptr_permease_3TM"/>
</dbReference>
<accession>A0A4V3DFZ7</accession>
<gene>
    <name evidence="11" type="ORF">C8D85_2526</name>
</gene>
<evidence type="ECO:0000256" key="8">
    <source>
        <dbReference type="ARBA" id="ARBA00023136"/>
    </source>
</evidence>
<dbReference type="InterPro" id="IPR000515">
    <property type="entry name" value="MetI-like"/>
</dbReference>
<evidence type="ECO:0000313" key="12">
    <source>
        <dbReference type="Proteomes" id="UP000295729"/>
    </source>
</evidence>
<evidence type="ECO:0000259" key="10">
    <source>
        <dbReference type="PROSITE" id="PS50928"/>
    </source>
</evidence>
<feature type="transmembrane region" description="Helical" evidence="9">
    <location>
        <begin position="328"/>
        <end position="348"/>
    </location>
</feature>
<keyword evidence="7 9" id="KW-1133">Transmembrane helix</keyword>
<dbReference type="PROSITE" id="PS50928">
    <property type="entry name" value="ABC_TM1"/>
    <property type="match status" value="1"/>
</dbReference>
<evidence type="ECO:0000256" key="5">
    <source>
        <dbReference type="ARBA" id="ARBA00022692"/>
    </source>
</evidence>
<keyword evidence="8 9" id="KW-0472">Membrane</keyword>
<feature type="transmembrane region" description="Helical" evidence="9">
    <location>
        <begin position="290"/>
        <end position="316"/>
    </location>
</feature>
<keyword evidence="12" id="KW-1185">Reference proteome</keyword>
<comment type="similarity">
    <text evidence="2">Belongs to the binding-protein-dependent transport system permease family. HisMQ subfamily.</text>
</comment>
<dbReference type="SUPFAM" id="SSF161098">
    <property type="entry name" value="MetI-like"/>
    <property type="match status" value="1"/>
</dbReference>
<evidence type="ECO:0000256" key="6">
    <source>
        <dbReference type="ARBA" id="ARBA00022970"/>
    </source>
</evidence>
<evidence type="ECO:0000256" key="4">
    <source>
        <dbReference type="ARBA" id="ARBA00022475"/>
    </source>
</evidence>
<proteinExistence type="inferred from homology"/>
<feature type="transmembrane region" description="Helical" evidence="9">
    <location>
        <begin position="228"/>
        <end position="244"/>
    </location>
</feature>
<dbReference type="RefSeq" id="WP_133563240.1">
    <property type="nucleotide sequence ID" value="NZ_SNZA01000004.1"/>
</dbReference>
<feature type="transmembrane region" description="Helical" evidence="9">
    <location>
        <begin position="122"/>
        <end position="144"/>
    </location>
</feature>
<dbReference type="PANTHER" id="PTHR30614:SF41">
    <property type="entry name" value="INNER MEMBRANE AMINO-ACID ABC TRANSPORTER PERMEASE PROTEIN YHDY"/>
    <property type="match status" value="1"/>
</dbReference>
<name>A0A4V3DFZ7_9GAMM</name>
<dbReference type="EMBL" id="SNZA01000004">
    <property type="protein sequence ID" value="TDR12491.1"/>
    <property type="molecule type" value="Genomic_DNA"/>
</dbReference>
<feature type="transmembrane region" description="Helical" evidence="9">
    <location>
        <begin position="150"/>
        <end position="177"/>
    </location>
</feature>